<dbReference type="KEGG" id="tmm:Tmari_0626"/>
<sequence length="383" mass="45509">MFRLEELNYPDTLKDFIKQIAKVLLSACGKENVVVLLLTGSGGRGELTILETPGGYEILGDLEFIVISTKRLSILRKNILKWIIEDKIRHFPFLSESFHVDFSIVNPEVLKEANTVLMWETLTNSCILYGNLPFDNIQKQHLGERKIRLKDIHNILLYRHYSVFWGIRKCKTHQCRFYSVIRNSLDLLTAILYKNGIFIPSYRKRYDYLKKHSFEILPHWKKEDIENFVSFIGKCTFLKLEPLYESFINDQALYDMLEKYLFFSEMILLDFLKDFFKCNNKIECFNKFLNTRGFFEKGINGFGFLKFFIWNIKNIPVSFLARSFPIELLYALMHIQLCEKANYKSELLQEISGKNITLDEKMIERIYKYYFPYAQHLKINKRN</sequence>
<dbReference type="RefSeq" id="WP_004081183.1">
    <property type="nucleotide sequence ID" value="NC_000853.1"/>
</dbReference>
<proteinExistence type="predicted"/>
<evidence type="ECO:0000313" key="2">
    <source>
        <dbReference type="Proteomes" id="UP000008183"/>
    </source>
</evidence>
<protein>
    <submittedName>
        <fullName evidence="1">Uncharacterized protein</fullName>
    </submittedName>
</protein>
<dbReference type="OrthoDB" id="9980402at2"/>
<dbReference type="AlphaFoldDB" id="Q9WZ93"/>
<evidence type="ECO:0000313" key="1">
    <source>
        <dbReference type="EMBL" id="AAD35709.1"/>
    </source>
</evidence>
<dbReference type="KEGG" id="tma:TM0625"/>
<dbReference type="PIR" id="F72352">
    <property type="entry name" value="F72352"/>
</dbReference>
<reference evidence="1 2" key="1">
    <citation type="journal article" date="1999" name="Nature">
        <title>Evidence for lateral gene transfer between Archaea and Bacteria from genome sequence of Thermotoga maritima.</title>
        <authorList>
            <person name="Nelson K.E."/>
            <person name="Clayton R.A."/>
            <person name="Gill S.R."/>
            <person name="Gwinn M.L."/>
            <person name="Dodson R.J."/>
            <person name="Haft D.H."/>
            <person name="Hickey E.K."/>
            <person name="Peterson J.D."/>
            <person name="Nelson W.C."/>
            <person name="Ketchum K.A."/>
            <person name="McDonald L."/>
            <person name="Utterback T.R."/>
            <person name="Malek J.A."/>
            <person name="Linher K.D."/>
            <person name="Garrett M.M."/>
            <person name="Stewart A.M."/>
            <person name="Cotton M.D."/>
            <person name="Pratt M.S."/>
            <person name="Phillips C.A."/>
            <person name="Richardson D."/>
            <person name="Heidelberg J."/>
            <person name="Sutton G.G."/>
            <person name="Fleischmann R.D."/>
            <person name="White O."/>
            <person name="Salzberg S.L."/>
            <person name="Smith H.O."/>
            <person name="Venter J.C."/>
            <person name="Fraser C.M."/>
        </authorList>
    </citation>
    <scope>NUCLEOTIDE SEQUENCE [LARGE SCALE GENOMIC DNA]</scope>
    <source>
        <strain evidence="2">ATCC 43589 / DSM 3109 / JCM 10099 / NBRC 100826 / MSB8</strain>
    </source>
</reference>
<name>Q9WZ93_THEMA</name>
<dbReference type="PaxDb" id="243274-THEMA_01535"/>
<dbReference type="EMBL" id="AE000512">
    <property type="protein sequence ID" value="AAD35709.1"/>
    <property type="molecule type" value="Genomic_DNA"/>
</dbReference>
<keyword evidence="2" id="KW-1185">Reference proteome</keyword>
<accession>Q9WZ93</accession>
<dbReference type="KEGG" id="tmi:THEMA_01535"/>
<organism evidence="1 2">
    <name type="scientific">Thermotoga maritima (strain ATCC 43589 / DSM 3109 / JCM 10099 / NBRC 100826 / MSB8)</name>
    <dbReference type="NCBI Taxonomy" id="243274"/>
    <lineage>
        <taxon>Bacteria</taxon>
        <taxon>Thermotogati</taxon>
        <taxon>Thermotogota</taxon>
        <taxon>Thermotogae</taxon>
        <taxon>Thermotogales</taxon>
        <taxon>Thermotogaceae</taxon>
        <taxon>Thermotoga</taxon>
    </lineage>
</organism>
<accession>G4FDJ8</accession>
<gene>
    <name evidence="1" type="ordered locus">TM_0625</name>
</gene>
<dbReference type="PATRIC" id="fig|243274.17.peg.627"/>
<dbReference type="EnsemblBacteria" id="AAD35709">
    <property type="protein sequence ID" value="AAD35709"/>
    <property type="gene ID" value="TM_0625"/>
</dbReference>
<dbReference type="InParanoid" id="Q9WZ93"/>
<dbReference type="KEGG" id="tmw:THMA_0641"/>
<dbReference type="Proteomes" id="UP000008183">
    <property type="component" value="Chromosome"/>
</dbReference>